<dbReference type="EMBL" id="JANEYF010000851">
    <property type="protein sequence ID" value="KAJ8967476.1"/>
    <property type="molecule type" value="Genomic_DNA"/>
</dbReference>
<evidence type="ECO:0000256" key="4">
    <source>
        <dbReference type="PROSITE-ProRule" id="PRU00221"/>
    </source>
</evidence>
<evidence type="ECO:0000256" key="5">
    <source>
        <dbReference type="SAM" id="MobiDB-lite"/>
    </source>
</evidence>
<evidence type="ECO:0000256" key="2">
    <source>
        <dbReference type="ARBA" id="ARBA00022574"/>
    </source>
</evidence>
<evidence type="ECO:0000259" key="6">
    <source>
        <dbReference type="PROSITE" id="PS50222"/>
    </source>
</evidence>
<dbReference type="PANTHER" id="PTHR44324:SF6">
    <property type="entry name" value="EF-HAND CALCIUM BINDING DOMAIN 8"/>
    <property type="match status" value="1"/>
</dbReference>
<comment type="caution">
    <text evidence="7">The sequence shown here is derived from an EMBL/GenBank/DDBJ whole genome shotgun (WGS) entry which is preliminary data.</text>
</comment>
<name>A0AAV8ZNC9_9CUCU</name>
<protein>
    <recommendedName>
        <fullName evidence="1">WD repeat-containing protein on Y chromosome</fullName>
    </recommendedName>
</protein>
<dbReference type="InterPro" id="IPR036322">
    <property type="entry name" value="WD40_repeat_dom_sf"/>
</dbReference>
<gene>
    <name evidence="7" type="ORF">NQ314_002790</name>
</gene>
<dbReference type="InterPro" id="IPR002048">
    <property type="entry name" value="EF_hand_dom"/>
</dbReference>
<dbReference type="AlphaFoldDB" id="A0AAV8ZNC9"/>
<reference evidence="7" key="1">
    <citation type="journal article" date="2023" name="Insect Mol. Biol.">
        <title>Genome sequencing provides insights into the evolution of gene families encoding plant cell wall-degrading enzymes in longhorned beetles.</title>
        <authorList>
            <person name="Shin N.R."/>
            <person name="Okamura Y."/>
            <person name="Kirsch R."/>
            <person name="Pauchet Y."/>
        </authorList>
    </citation>
    <scope>NUCLEOTIDE SEQUENCE</scope>
    <source>
        <strain evidence="7">RBIC_L_NR</strain>
    </source>
</reference>
<dbReference type="PROSITE" id="PS00678">
    <property type="entry name" value="WD_REPEATS_1"/>
    <property type="match status" value="1"/>
</dbReference>
<dbReference type="PROSITE" id="PS50222">
    <property type="entry name" value="EF_HAND_2"/>
    <property type="match status" value="1"/>
</dbReference>
<feature type="domain" description="EF-hand" evidence="6">
    <location>
        <begin position="65"/>
        <end position="100"/>
    </location>
</feature>
<evidence type="ECO:0000256" key="3">
    <source>
        <dbReference type="ARBA" id="ARBA00022737"/>
    </source>
</evidence>
<dbReference type="InterPro" id="IPR001680">
    <property type="entry name" value="WD40_rpt"/>
</dbReference>
<dbReference type="InterPro" id="IPR011992">
    <property type="entry name" value="EF-hand-dom_pair"/>
</dbReference>
<sequence length="996" mass="113626">MAAAGVKKEYLQKEKKFKDTHLKLHELLDEGEIIKLHDAFNKEDERRMNKKHLRDILIKLANIDYDEEKFDTIFKRMNASCNGFVTWDEFISYLILGFQQQEVGQEYKTLDEPIPVPPTMIKSNHRHCINRITFYPTVKPDRSSTWHDGSIITCSHDGTINYWSLDMQLERTVQSSCPLLKIQTTWVTDMAVLADVSVICTSSSERDLRFYDTSARKFELRVMISSLPDAVTAMYYTFSKDINVPSKLILGDMGGSVRVMYFQTEARGIFRSQPGIPLLHVRYERVLKGLLPNVQVVEYPKLHTDYIRQVSYYPTLHSVVSCAQCPKALIMTDTTEGKTNYVYKITLGVWCFALEEGVHVVATGGPDCLVRIWNPFIPRRPICSFYGHHYGIVQMVFQDGGKRLYNILGITTTIRERSDLTTLYNPQSRQLIIGSVMIAVLPLSPKQSSEHTDGNTHTSGVAVVLYNKLFKCIVTCGLDSYVLAWDPWDGRRLLVIKEAHTVMLHGEIKPVEITAATFDPGFQRLLTGAHDGTLKIWNFNTGTCLRNMTIEKWSEIQSLIWVKGRIMATGWNRLITEFSDTGEVVGVGGAYSKDWDLRHTEDISAAAVRVPETVATSSYVGELILWRLETGQPYKKFNVANPTLRIKIQYRLNKTKEKPKDEYIHQRRKSVQGKEKKPPTMEPHSSGPGPKHTSRMRDRRVSTVKMPDELFHLRKLAVHCILFLNARKSEPDTGTLLVSLENGVIQVWNHHIAGGFITSFSAIHKAGDYVISMTTDEKNEFLFVGTTVGYIKTWLLKSYCVLPEDEEYICMPKYRLMFPYMWGDTFVGRASRMIANQPRPILLNSYKGHFMPVSGLTYLDDCQIIISCSADCSSRMWTIGGRYLQTIGTFKPWKKIEAGKTIDPNFEFSIPPDIKKVASSTTLRVLSGGSLPKKLTKKQLQRREQKDLVQVDESKIYGKPLYKPVLGDYYSIPERTTKPKVIEFDTTFPYVSTNII</sequence>
<dbReference type="Gene3D" id="2.130.10.10">
    <property type="entry name" value="YVTN repeat-like/Quinoprotein amine dehydrogenase"/>
    <property type="match status" value="4"/>
</dbReference>
<keyword evidence="3" id="KW-0677">Repeat</keyword>
<keyword evidence="2 4" id="KW-0853">WD repeat</keyword>
<dbReference type="Gene3D" id="1.10.238.10">
    <property type="entry name" value="EF-hand"/>
    <property type="match status" value="1"/>
</dbReference>
<keyword evidence="8" id="KW-1185">Reference proteome</keyword>
<dbReference type="Pfam" id="PF00400">
    <property type="entry name" value="WD40"/>
    <property type="match status" value="2"/>
</dbReference>
<evidence type="ECO:0000256" key="1">
    <source>
        <dbReference type="ARBA" id="ARBA00014901"/>
    </source>
</evidence>
<dbReference type="Proteomes" id="UP001162156">
    <property type="component" value="Unassembled WGS sequence"/>
</dbReference>
<evidence type="ECO:0000313" key="7">
    <source>
        <dbReference type="EMBL" id="KAJ8967476.1"/>
    </source>
</evidence>
<accession>A0AAV8ZNC9</accession>
<dbReference type="InterPro" id="IPR051242">
    <property type="entry name" value="WD-EF-hand_domain"/>
</dbReference>
<dbReference type="InterPro" id="IPR019775">
    <property type="entry name" value="WD40_repeat_CS"/>
</dbReference>
<dbReference type="SUPFAM" id="SSF50978">
    <property type="entry name" value="WD40 repeat-like"/>
    <property type="match status" value="2"/>
</dbReference>
<dbReference type="PROSITE" id="PS50082">
    <property type="entry name" value="WD_REPEATS_2"/>
    <property type="match status" value="2"/>
</dbReference>
<dbReference type="SMART" id="SM00320">
    <property type="entry name" value="WD40"/>
    <property type="match status" value="8"/>
</dbReference>
<dbReference type="GO" id="GO:0005509">
    <property type="term" value="F:calcium ion binding"/>
    <property type="evidence" value="ECO:0007669"/>
    <property type="project" value="InterPro"/>
</dbReference>
<feature type="repeat" description="WD" evidence="4">
    <location>
        <begin position="846"/>
        <end position="879"/>
    </location>
</feature>
<evidence type="ECO:0000313" key="8">
    <source>
        <dbReference type="Proteomes" id="UP001162156"/>
    </source>
</evidence>
<organism evidence="7 8">
    <name type="scientific">Rhamnusium bicolor</name>
    <dbReference type="NCBI Taxonomy" id="1586634"/>
    <lineage>
        <taxon>Eukaryota</taxon>
        <taxon>Metazoa</taxon>
        <taxon>Ecdysozoa</taxon>
        <taxon>Arthropoda</taxon>
        <taxon>Hexapoda</taxon>
        <taxon>Insecta</taxon>
        <taxon>Pterygota</taxon>
        <taxon>Neoptera</taxon>
        <taxon>Endopterygota</taxon>
        <taxon>Coleoptera</taxon>
        <taxon>Polyphaga</taxon>
        <taxon>Cucujiformia</taxon>
        <taxon>Chrysomeloidea</taxon>
        <taxon>Cerambycidae</taxon>
        <taxon>Lepturinae</taxon>
        <taxon>Rhagiini</taxon>
        <taxon>Rhamnusium</taxon>
    </lineage>
</organism>
<dbReference type="SUPFAM" id="SSF47473">
    <property type="entry name" value="EF-hand"/>
    <property type="match status" value="1"/>
</dbReference>
<proteinExistence type="predicted"/>
<feature type="region of interest" description="Disordered" evidence="5">
    <location>
        <begin position="659"/>
        <end position="699"/>
    </location>
</feature>
<dbReference type="PANTHER" id="PTHR44324">
    <property type="entry name" value="WD40 REPEAT DOMAIN 95"/>
    <property type="match status" value="1"/>
</dbReference>
<feature type="repeat" description="WD" evidence="4">
    <location>
        <begin position="513"/>
        <end position="547"/>
    </location>
</feature>
<dbReference type="InterPro" id="IPR015943">
    <property type="entry name" value="WD40/YVTN_repeat-like_dom_sf"/>
</dbReference>